<dbReference type="InterPro" id="IPR001810">
    <property type="entry name" value="F-box_dom"/>
</dbReference>
<evidence type="ECO:0000313" key="3">
    <source>
        <dbReference type="Proteomes" id="UP000646827"/>
    </source>
</evidence>
<feature type="domain" description="F-box" evidence="1">
    <location>
        <begin position="138"/>
        <end position="178"/>
    </location>
</feature>
<comment type="caution">
    <text evidence="2">The sequence shown here is derived from an EMBL/GenBank/DDBJ whole genome shotgun (WGS) entry which is preliminary data.</text>
</comment>
<dbReference type="SMART" id="SM00256">
    <property type="entry name" value="FBOX"/>
    <property type="match status" value="1"/>
</dbReference>
<proteinExistence type="predicted"/>
<dbReference type="EMBL" id="JAEPRB010000133">
    <property type="protein sequence ID" value="KAG2220680.1"/>
    <property type="molecule type" value="Genomic_DNA"/>
</dbReference>
<dbReference type="SUPFAM" id="SSF81383">
    <property type="entry name" value="F-box domain"/>
    <property type="match status" value="1"/>
</dbReference>
<dbReference type="Gene3D" id="1.20.1280.50">
    <property type="match status" value="1"/>
</dbReference>
<evidence type="ECO:0000313" key="2">
    <source>
        <dbReference type="EMBL" id="KAG2220680.1"/>
    </source>
</evidence>
<dbReference type="GO" id="GO:0031146">
    <property type="term" value="P:SCF-dependent proteasomal ubiquitin-dependent protein catabolic process"/>
    <property type="evidence" value="ECO:0007669"/>
    <property type="project" value="TreeGrafter"/>
</dbReference>
<gene>
    <name evidence="2" type="ORF">INT45_008223</name>
</gene>
<organism evidence="2 3">
    <name type="scientific">Circinella minor</name>
    <dbReference type="NCBI Taxonomy" id="1195481"/>
    <lineage>
        <taxon>Eukaryota</taxon>
        <taxon>Fungi</taxon>
        <taxon>Fungi incertae sedis</taxon>
        <taxon>Mucoromycota</taxon>
        <taxon>Mucoromycotina</taxon>
        <taxon>Mucoromycetes</taxon>
        <taxon>Mucorales</taxon>
        <taxon>Lichtheimiaceae</taxon>
        <taxon>Circinella</taxon>
    </lineage>
</organism>
<dbReference type="InterPro" id="IPR011990">
    <property type="entry name" value="TPR-like_helical_dom_sf"/>
</dbReference>
<evidence type="ECO:0000259" key="1">
    <source>
        <dbReference type="SMART" id="SM00256"/>
    </source>
</evidence>
<reference evidence="2 3" key="1">
    <citation type="submission" date="2020-12" db="EMBL/GenBank/DDBJ databases">
        <title>Metabolic potential, ecology and presence of endohyphal bacteria is reflected in genomic diversity of Mucoromycotina.</title>
        <authorList>
            <person name="Muszewska A."/>
            <person name="Okrasinska A."/>
            <person name="Steczkiewicz K."/>
            <person name="Drgas O."/>
            <person name="Orlowska M."/>
            <person name="Perlinska-Lenart U."/>
            <person name="Aleksandrzak-Piekarczyk T."/>
            <person name="Szatraj K."/>
            <person name="Zielenkiewicz U."/>
            <person name="Pilsyk S."/>
            <person name="Malc E."/>
            <person name="Mieczkowski P."/>
            <person name="Kruszewska J.S."/>
            <person name="Biernat P."/>
            <person name="Pawlowska J."/>
        </authorList>
    </citation>
    <scope>NUCLEOTIDE SEQUENCE [LARGE SCALE GENOMIC DNA]</scope>
    <source>
        <strain evidence="2 3">CBS 142.35</strain>
    </source>
</reference>
<dbReference type="AlphaFoldDB" id="A0A8H7S1V4"/>
<dbReference type="GO" id="GO:0019005">
    <property type="term" value="C:SCF ubiquitin ligase complex"/>
    <property type="evidence" value="ECO:0007669"/>
    <property type="project" value="TreeGrafter"/>
</dbReference>
<dbReference type="InterPro" id="IPR036047">
    <property type="entry name" value="F-box-like_dom_sf"/>
</dbReference>
<dbReference type="Proteomes" id="UP000646827">
    <property type="component" value="Unassembled WGS sequence"/>
</dbReference>
<accession>A0A8H7S1V4</accession>
<keyword evidence="3" id="KW-1185">Reference proteome</keyword>
<dbReference type="OrthoDB" id="2236134at2759"/>
<dbReference type="InterPro" id="IPR032675">
    <property type="entry name" value="LRR_dom_sf"/>
</dbReference>
<dbReference type="SUPFAM" id="SSF52047">
    <property type="entry name" value="RNI-like"/>
    <property type="match status" value="2"/>
</dbReference>
<protein>
    <recommendedName>
        <fullName evidence="1">F-box domain-containing protein</fullName>
    </recommendedName>
</protein>
<dbReference type="SUPFAM" id="SSF48452">
    <property type="entry name" value="TPR-like"/>
    <property type="match status" value="1"/>
</dbReference>
<sequence>MINIEPVKTAFLNITNAIDKHEYIRAVEFASIAINEIRNSLLFTALEHRAFALSQIGKLDVAINDAQEMIKLIPTSPKGYDRLGNLYSIQGKQQNVIDTYERALENILPNDQARIQLQQQQNIARKKYKKRIDFMTKLPPELADDILSELPQESKAICLHVSSNWRKCLLNCPKAWSSLKMDDDNLEDTVEITNILSYIAPHVKSLTIDTPKEAVWSQYLLHLTNGCFKNQVLKHITPDKIMSMTNAFWRMQFTLTHIKLYVLEESQPVLPIMDLLSICTNLITLEYFTTSPFSDIIGDSIMTLSGMHSHPLRCLNIESFDITKELIVPLLERCQELRVLCLDGCANDVLAYIGNKCPDLKWLSFNHEHEFDIKEVLCRNNNDEKLGLREMHAADAYGRYLHPIDALPIIEKYKQTLKILDISFDPNNDEDDDEQPPVITVAMNQTNWVQRHKYLKLENLQQLIFYVIEGDEDVSSIILNSVKGSTSLTKVTIIGSYDMVPIANTLSSLSSLETLRLGNQQNHSSIEEEDSIYQLFNKLSIGGRENANSTRLKKIQLDGCNCVTDHVLSAIGNVSTILDISLYSLQEITPTGIKNYFQKLDKVTKLDLHDMDIITNGILTVIGNNMTSLQNLILSELKHVTGDGIMNLIYKPTHNTLKYLEITSCPFVTEVVMIEYAGKINDVRIHVTPPAQDVF</sequence>
<dbReference type="Gene3D" id="3.80.10.10">
    <property type="entry name" value="Ribonuclease Inhibitor"/>
    <property type="match status" value="2"/>
</dbReference>
<dbReference type="PANTHER" id="PTHR13318">
    <property type="entry name" value="PARTNER OF PAIRED, ISOFORM B-RELATED"/>
    <property type="match status" value="1"/>
</dbReference>
<name>A0A8H7S1V4_9FUNG</name>
<dbReference type="Gene3D" id="1.25.40.10">
    <property type="entry name" value="Tetratricopeptide repeat domain"/>
    <property type="match status" value="1"/>
</dbReference>